<comment type="caution">
    <text evidence="1">The sequence shown here is derived from an EMBL/GenBank/DDBJ whole genome shotgun (WGS) entry which is preliminary data.</text>
</comment>
<accession>A0A8J3MYM6</accession>
<proteinExistence type="predicted"/>
<organism evidence="1 2">
    <name type="scientific">Ktedonospora formicarum</name>
    <dbReference type="NCBI Taxonomy" id="2778364"/>
    <lineage>
        <taxon>Bacteria</taxon>
        <taxon>Bacillati</taxon>
        <taxon>Chloroflexota</taxon>
        <taxon>Ktedonobacteria</taxon>
        <taxon>Ktedonobacterales</taxon>
        <taxon>Ktedonobacteraceae</taxon>
        <taxon>Ktedonospora</taxon>
    </lineage>
</organism>
<evidence type="ECO:0000313" key="1">
    <source>
        <dbReference type="EMBL" id="GHO49835.1"/>
    </source>
</evidence>
<keyword evidence="2" id="KW-1185">Reference proteome</keyword>
<dbReference type="EMBL" id="BNJF01000006">
    <property type="protein sequence ID" value="GHO49835.1"/>
    <property type="molecule type" value="Genomic_DNA"/>
</dbReference>
<name>A0A8J3MYM6_9CHLR</name>
<evidence type="ECO:0000313" key="2">
    <source>
        <dbReference type="Proteomes" id="UP000612362"/>
    </source>
</evidence>
<protein>
    <recommendedName>
        <fullName evidence="3">DUF1579 domain-containing protein</fullName>
    </recommendedName>
</protein>
<sequence>MTDEYTHAQEKALPPQPNPALKSLEGLVGDWAMELANASFLPHPSDTVKGSISFEWVQNGAFLLMCMGDKLASAPAALWFIGRDESVPNYTVLYYDSRSVSRIYEMSFLEGVWKMWREAPGFWQRYEGTVHQNGKTITASWEKSHDGSTWEHDFDVTYTKLS</sequence>
<evidence type="ECO:0008006" key="3">
    <source>
        <dbReference type="Google" id="ProtNLM"/>
    </source>
</evidence>
<reference evidence="1" key="1">
    <citation type="submission" date="2020-10" db="EMBL/GenBank/DDBJ databases">
        <title>Taxonomic study of unclassified bacteria belonging to the class Ktedonobacteria.</title>
        <authorList>
            <person name="Yabe S."/>
            <person name="Wang C.M."/>
            <person name="Zheng Y."/>
            <person name="Sakai Y."/>
            <person name="Cavaletti L."/>
            <person name="Monciardini P."/>
            <person name="Donadio S."/>
        </authorList>
    </citation>
    <scope>NUCLEOTIDE SEQUENCE</scope>
    <source>
        <strain evidence="1">SOSP1-1</strain>
    </source>
</reference>
<dbReference type="Proteomes" id="UP000612362">
    <property type="component" value="Unassembled WGS sequence"/>
</dbReference>
<dbReference type="AlphaFoldDB" id="A0A8J3MYM6"/>
<gene>
    <name evidence="1" type="ORF">KSX_79980</name>
</gene>
<dbReference type="RefSeq" id="WP_220198925.1">
    <property type="nucleotide sequence ID" value="NZ_BNJF01000006.1"/>
</dbReference>